<dbReference type="InterPro" id="IPR030048">
    <property type="entry name" value="SurE"/>
</dbReference>
<feature type="domain" description="Survival protein SurE-like phosphatase/nucleotidase" evidence="10">
    <location>
        <begin position="3"/>
        <end position="189"/>
    </location>
</feature>
<dbReference type="GO" id="GO:0046872">
    <property type="term" value="F:metal ion binding"/>
    <property type="evidence" value="ECO:0007669"/>
    <property type="project" value="UniProtKB-UniRule"/>
</dbReference>
<dbReference type="FunFam" id="3.40.1210.10:FF:000001">
    <property type="entry name" value="5'/3'-nucleotidase SurE"/>
    <property type="match status" value="1"/>
</dbReference>
<keyword evidence="7 9" id="KW-0547">Nucleotide-binding</keyword>
<comment type="catalytic activity">
    <reaction evidence="1 9">
        <text>a ribonucleoside 5'-phosphate + H2O = a ribonucleoside + phosphate</text>
        <dbReference type="Rhea" id="RHEA:12484"/>
        <dbReference type="ChEBI" id="CHEBI:15377"/>
        <dbReference type="ChEBI" id="CHEBI:18254"/>
        <dbReference type="ChEBI" id="CHEBI:43474"/>
        <dbReference type="ChEBI" id="CHEBI:58043"/>
        <dbReference type="EC" id="3.1.3.5"/>
    </reaction>
</comment>
<evidence type="ECO:0000256" key="8">
    <source>
        <dbReference type="ARBA" id="ARBA00022801"/>
    </source>
</evidence>
<proteinExistence type="inferred from homology"/>
<dbReference type="eggNOG" id="COG0496">
    <property type="taxonomic scope" value="Bacteria"/>
</dbReference>
<dbReference type="GO" id="GO:0004309">
    <property type="term" value="F:exopolyphosphatase activity"/>
    <property type="evidence" value="ECO:0007669"/>
    <property type="project" value="TreeGrafter"/>
</dbReference>
<dbReference type="GO" id="GO:0008254">
    <property type="term" value="F:3'-nucleotidase activity"/>
    <property type="evidence" value="ECO:0007669"/>
    <property type="project" value="TreeGrafter"/>
</dbReference>
<keyword evidence="8 9" id="KW-0378">Hydrolase</keyword>
<evidence type="ECO:0000256" key="3">
    <source>
        <dbReference type="ARBA" id="ARBA00004496"/>
    </source>
</evidence>
<feature type="binding site" evidence="9">
    <location>
        <position position="40"/>
    </location>
    <ligand>
        <name>a divalent metal cation</name>
        <dbReference type="ChEBI" id="CHEBI:60240"/>
    </ligand>
</feature>
<dbReference type="InterPro" id="IPR002828">
    <property type="entry name" value="SurE-like_Pase/nucleotidase"/>
</dbReference>
<name>F7NPB6_9FIRM</name>
<evidence type="ECO:0000256" key="4">
    <source>
        <dbReference type="ARBA" id="ARBA00011062"/>
    </source>
</evidence>
<evidence type="ECO:0000259" key="10">
    <source>
        <dbReference type="Pfam" id="PF01975"/>
    </source>
</evidence>
<protein>
    <recommendedName>
        <fullName evidence="9">5'-nucleotidase SurE</fullName>
        <ecNumber evidence="9">3.1.3.5</ecNumber>
    </recommendedName>
    <alternativeName>
        <fullName evidence="9">Nucleoside 5'-monophosphate phosphohydrolase</fullName>
    </alternativeName>
</protein>
<dbReference type="NCBIfam" id="NF001490">
    <property type="entry name" value="PRK00346.1-4"/>
    <property type="match status" value="1"/>
</dbReference>
<feature type="binding site" evidence="9">
    <location>
        <position position="9"/>
    </location>
    <ligand>
        <name>a divalent metal cation</name>
        <dbReference type="ChEBI" id="CHEBI:60240"/>
    </ligand>
</feature>
<dbReference type="Proteomes" id="UP000003240">
    <property type="component" value="Unassembled WGS sequence"/>
</dbReference>
<comment type="similarity">
    <text evidence="4 9">Belongs to the SurE nucleotidase family.</text>
</comment>
<organism evidence="11 12">
    <name type="scientific">Acetonema longum DSM 6540</name>
    <dbReference type="NCBI Taxonomy" id="1009370"/>
    <lineage>
        <taxon>Bacteria</taxon>
        <taxon>Bacillati</taxon>
        <taxon>Bacillota</taxon>
        <taxon>Negativicutes</taxon>
        <taxon>Acetonemataceae</taxon>
        <taxon>Acetonema</taxon>
    </lineage>
</organism>
<accession>F7NPB6</accession>
<feature type="binding site" evidence="9">
    <location>
        <position position="97"/>
    </location>
    <ligand>
        <name>a divalent metal cation</name>
        <dbReference type="ChEBI" id="CHEBI:60240"/>
    </ligand>
</feature>
<comment type="caution">
    <text evidence="11">The sequence shown here is derived from an EMBL/GenBank/DDBJ whole genome shotgun (WGS) entry which is preliminary data.</text>
</comment>
<evidence type="ECO:0000256" key="9">
    <source>
        <dbReference type="HAMAP-Rule" id="MF_00060"/>
    </source>
</evidence>
<dbReference type="EMBL" id="AFGF01000241">
    <property type="protein sequence ID" value="EGO62078.1"/>
    <property type="molecule type" value="Genomic_DNA"/>
</dbReference>
<keyword evidence="5 9" id="KW-0963">Cytoplasm</keyword>
<dbReference type="OrthoDB" id="9780815at2"/>
<feature type="binding site" evidence="9">
    <location>
        <position position="8"/>
    </location>
    <ligand>
        <name>a divalent metal cation</name>
        <dbReference type="ChEBI" id="CHEBI:60240"/>
    </ligand>
</feature>
<dbReference type="Pfam" id="PF01975">
    <property type="entry name" value="SurE"/>
    <property type="match status" value="1"/>
</dbReference>
<evidence type="ECO:0000256" key="7">
    <source>
        <dbReference type="ARBA" id="ARBA00022741"/>
    </source>
</evidence>
<keyword evidence="12" id="KW-1185">Reference proteome</keyword>
<evidence type="ECO:0000256" key="1">
    <source>
        <dbReference type="ARBA" id="ARBA00000815"/>
    </source>
</evidence>
<dbReference type="NCBIfam" id="TIGR00087">
    <property type="entry name" value="surE"/>
    <property type="match status" value="1"/>
</dbReference>
<evidence type="ECO:0000256" key="5">
    <source>
        <dbReference type="ARBA" id="ARBA00022490"/>
    </source>
</evidence>
<reference evidence="11 12" key="1">
    <citation type="journal article" date="2011" name="EMBO J.">
        <title>Structural diversity of bacterial flagellar motors.</title>
        <authorList>
            <person name="Chen S."/>
            <person name="Beeby M."/>
            <person name="Murphy G.E."/>
            <person name="Leadbetter J.R."/>
            <person name="Hendrixson D.R."/>
            <person name="Briegel A."/>
            <person name="Li Z."/>
            <person name="Shi J."/>
            <person name="Tocheva E.I."/>
            <person name="Muller A."/>
            <person name="Dobro M.J."/>
            <person name="Jensen G.J."/>
        </authorList>
    </citation>
    <scope>NUCLEOTIDE SEQUENCE [LARGE SCALE GENOMIC DNA]</scope>
    <source>
        <strain evidence="11 12">DSM 6540</strain>
    </source>
</reference>
<dbReference type="PANTHER" id="PTHR30457:SF12">
    <property type="entry name" value="5'_3'-NUCLEOTIDASE SURE"/>
    <property type="match status" value="1"/>
</dbReference>
<dbReference type="RefSeq" id="WP_004099250.1">
    <property type="nucleotide sequence ID" value="NZ_AFGF01000241.1"/>
</dbReference>
<sequence>MRILLTNDDGIHAAGIRSLWAELAQIANELFVVAPDAERSACSQSITVHQPIRVDKFPVENQSNVQAWAIAGTPADCIKIALEALNLEPDLIVSGINHGPNLATDVLYSGTVSAAIEGALHGIPSVAVSLAGRNPSDFTPAARFIAKFVPTMAGHALPPNTLLNVNVPDLPQADIQGVRVTKLGSIAYENVFEKRQDPRGRVYYWMGGSLVYGDNESDSDVTAVQSGYISVTPVHFDLTNYTIMNMIRDWKIELN</sequence>
<dbReference type="GO" id="GO:0008253">
    <property type="term" value="F:5'-nucleotidase activity"/>
    <property type="evidence" value="ECO:0007669"/>
    <property type="project" value="UniProtKB-UniRule"/>
</dbReference>
<dbReference type="HAMAP" id="MF_00060">
    <property type="entry name" value="SurE"/>
    <property type="match status" value="1"/>
</dbReference>
<dbReference type="InterPro" id="IPR036523">
    <property type="entry name" value="SurE-like_sf"/>
</dbReference>
<comment type="subcellular location">
    <subcellularLocation>
        <location evidence="3 9">Cytoplasm</location>
    </subcellularLocation>
</comment>
<dbReference type="Gene3D" id="3.40.1210.10">
    <property type="entry name" value="Survival protein SurE-like phosphatase/nucleotidase"/>
    <property type="match status" value="1"/>
</dbReference>
<comment type="cofactor">
    <cofactor evidence="2">
        <name>Mg(2+)</name>
        <dbReference type="ChEBI" id="CHEBI:18420"/>
    </cofactor>
</comment>
<dbReference type="GO" id="GO:0005737">
    <property type="term" value="C:cytoplasm"/>
    <property type="evidence" value="ECO:0007669"/>
    <property type="project" value="UniProtKB-SubCell"/>
</dbReference>
<dbReference type="NCBIfam" id="NF001492">
    <property type="entry name" value="PRK00346.2-2"/>
    <property type="match status" value="1"/>
</dbReference>
<dbReference type="SUPFAM" id="SSF64167">
    <property type="entry name" value="SurE-like"/>
    <property type="match status" value="1"/>
</dbReference>
<gene>
    <name evidence="9" type="primary">surE</name>
    <name evidence="11" type="ORF">ALO_19797</name>
</gene>
<evidence type="ECO:0000313" key="12">
    <source>
        <dbReference type="Proteomes" id="UP000003240"/>
    </source>
</evidence>
<keyword evidence="6 9" id="KW-0479">Metal-binding</keyword>
<evidence type="ECO:0000256" key="2">
    <source>
        <dbReference type="ARBA" id="ARBA00001946"/>
    </source>
</evidence>
<dbReference type="AlphaFoldDB" id="F7NPB6"/>
<dbReference type="STRING" id="1009370.ALO_19797"/>
<dbReference type="EC" id="3.1.3.5" evidence="9"/>
<evidence type="ECO:0000313" key="11">
    <source>
        <dbReference type="EMBL" id="EGO62078.1"/>
    </source>
</evidence>
<comment type="cofactor">
    <cofactor evidence="9">
        <name>a divalent metal cation</name>
        <dbReference type="ChEBI" id="CHEBI:60240"/>
    </cofactor>
    <text evidence="9">Binds 1 divalent metal cation per subunit.</text>
</comment>
<comment type="function">
    <text evidence="9">Nucleotidase that shows phosphatase activity on nucleoside 5'-monophosphates.</text>
</comment>
<dbReference type="GO" id="GO:0000166">
    <property type="term" value="F:nucleotide binding"/>
    <property type="evidence" value="ECO:0007669"/>
    <property type="project" value="UniProtKB-KW"/>
</dbReference>
<evidence type="ECO:0000256" key="6">
    <source>
        <dbReference type="ARBA" id="ARBA00022723"/>
    </source>
</evidence>
<dbReference type="PANTHER" id="PTHR30457">
    <property type="entry name" value="5'-NUCLEOTIDASE SURE"/>
    <property type="match status" value="1"/>
</dbReference>